<dbReference type="SUPFAM" id="SSF48452">
    <property type="entry name" value="TPR-like"/>
    <property type="match status" value="1"/>
</dbReference>
<evidence type="ECO:0000313" key="2">
    <source>
        <dbReference type="EMBL" id="NOT33513.1"/>
    </source>
</evidence>
<feature type="region of interest" description="Disordered" evidence="1">
    <location>
        <begin position="72"/>
        <end position="125"/>
    </location>
</feature>
<dbReference type="EMBL" id="JABFRW010000053">
    <property type="protein sequence ID" value="NOT33513.1"/>
    <property type="molecule type" value="Genomic_DNA"/>
</dbReference>
<evidence type="ECO:0000256" key="1">
    <source>
        <dbReference type="SAM" id="MobiDB-lite"/>
    </source>
</evidence>
<dbReference type="InterPro" id="IPR011990">
    <property type="entry name" value="TPR-like_helical_dom_sf"/>
</dbReference>
<comment type="caution">
    <text evidence="2">The sequence shown here is derived from an EMBL/GenBank/DDBJ whole genome shotgun (WGS) entry which is preliminary data.</text>
</comment>
<reference evidence="2 3" key="1">
    <citation type="submission" date="2020-04" db="EMBL/GenBank/DDBJ databases">
        <title>Metagenomic profiling of ammonia- and methane-oxidizing microorganisms in a Dutch drinking water treatment plant.</title>
        <authorList>
            <person name="Poghosyan L."/>
            <person name="Leucker S."/>
        </authorList>
    </citation>
    <scope>NUCLEOTIDE SEQUENCE [LARGE SCALE GENOMIC DNA]</scope>
    <source>
        <strain evidence="2">S-RSF-IL-03</strain>
    </source>
</reference>
<name>A0A849SIS4_UNCEI</name>
<dbReference type="Gene3D" id="1.25.40.10">
    <property type="entry name" value="Tetratricopeptide repeat domain"/>
    <property type="match status" value="2"/>
</dbReference>
<proteinExistence type="predicted"/>
<evidence type="ECO:0008006" key="4">
    <source>
        <dbReference type="Google" id="ProtNLM"/>
    </source>
</evidence>
<organism evidence="2 3">
    <name type="scientific">Eiseniibacteriota bacterium</name>
    <dbReference type="NCBI Taxonomy" id="2212470"/>
    <lineage>
        <taxon>Bacteria</taxon>
        <taxon>Candidatus Eiseniibacteriota</taxon>
    </lineage>
</organism>
<dbReference type="AlphaFoldDB" id="A0A849SIS4"/>
<accession>A0A849SIS4</accession>
<evidence type="ECO:0000313" key="3">
    <source>
        <dbReference type="Proteomes" id="UP000580839"/>
    </source>
</evidence>
<protein>
    <recommendedName>
        <fullName evidence="4">Tetratricopeptide repeat protein</fullName>
    </recommendedName>
</protein>
<sequence length="365" mass="39502">MNHTIRTSNSSVRSRRGRATSVRVTLLLLMLSASVALSGCATLSGVSRVPPIKWLIKAPAAPGVAEARAQAKAEKRAQAAARSLASKQAKSAKSAKSPKPPKHDSDSERPMASIKPSEFEKRTAEAREQALLAPQEPYWPYRLGQLLAGADSNSAAEGALEKSLARSPRYAPALSLLSKLWYDSGRHAEAVALLEPAVAETTAWPDGVPAALWAGLALHYDALDRIDDARAIMASLTRTASRDARAALVYLTLRSNQPEGARSLASDAVADEGKSAVNQNNFGITQLRGGDPVAARRAFLRAIEIDPRLAGPYYNLAILEKFYLFDEEAAGRWFHAYRERAKADPDSLFAAFERSEFKRLAQQGN</sequence>
<dbReference type="Proteomes" id="UP000580839">
    <property type="component" value="Unassembled WGS sequence"/>
</dbReference>
<feature type="compositionally biased region" description="Low complexity" evidence="1">
    <location>
        <begin position="78"/>
        <end position="97"/>
    </location>
</feature>
<gene>
    <name evidence="2" type="ORF">HOP12_05000</name>
</gene>